<accession>A0A0E9RZJ1</accession>
<evidence type="ECO:0000313" key="1">
    <source>
        <dbReference type="EMBL" id="JAH34654.1"/>
    </source>
</evidence>
<dbReference type="EMBL" id="GBXM01073923">
    <property type="protein sequence ID" value="JAH34654.1"/>
    <property type="molecule type" value="Transcribed_RNA"/>
</dbReference>
<organism evidence="1">
    <name type="scientific">Anguilla anguilla</name>
    <name type="common">European freshwater eel</name>
    <name type="synonym">Muraena anguilla</name>
    <dbReference type="NCBI Taxonomy" id="7936"/>
    <lineage>
        <taxon>Eukaryota</taxon>
        <taxon>Metazoa</taxon>
        <taxon>Chordata</taxon>
        <taxon>Craniata</taxon>
        <taxon>Vertebrata</taxon>
        <taxon>Euteleostomi</taxon>
        <taxon>Actinopterygii</taxon>
        <taxon>Neopterygii</taxon>
        <taxon>Teleostei</taxon>
        <taxon>Anguilliformes</taxon>
        <taxon>Anguillidae</taxon>
        <taxon>Anguilla</taxon>
    </lineage>
</organism>
<reference evidence="1" key="1">
    <citation type="submission" date="2014-11" db="EMBL/GenBank/DDBJ databases">
        <authorList>
            <person name="Amaro Gonzalez C."/>
        </authorList>
    </citation>
    <scope>NUCLEOTIDE SEQUENCE</scope>
</reference>
<protein>
    <submittedName>
        <fullName evidence="1">Uncharacterized protein</fullName>
    </submittedName>
</protein>
<dbReference type="AlphaFoldDB" id="A0A0E9RZJ1"/>
<sequence>MYFVFFFQRFQPFNTKFCSGWKHLT</sequence>
<reference evidence="1" key="2">
    <citation type="journal article" date="2015" name="Fish Shellfish Immunol.">
        <title>Early steps in the European eel (Anguilla anguilla)-Vibrio vulnificus interaction in the gills: Role of the RtxA13 toxin.</title>
        <authorList>
            <person name="Callol A."/>
            <person name="Pajuelo D."/>
            <person name="Ebbesson L."/>
            <person name="Teles M."/>
            <person name="MacKenzie S."/>
            <person name="Amaro C."/>
        </authorList>
    </citation>
    <scope>NUCLEOTIDE SEQUENCE</scope>
</reference>
<proteinExistence type="predicted"/>
<name>A0A0E9RZJ1_ANGAN</name>